<dbReference type="OrthoDB" id="9801785at2"/>
<evidence type="ECO:0000256" key="9">
    <source>
        <dbReference type="ARBA" id="ARBA00023277"/>
    </source>
</evidence>
<dbReference type="UniPathway" id="UPA00214"/>
<comment type="cofactor">
    <cofactor evidence="2">
        <name>NAD(+)</name>
        <dbReference type="ChEBI" id="CHEBI:57540"/>
    </cofactor>
</comment>
<dbReference type="PANTHER" id="PTHR43725">
    <property type="entry name" value="UDP-GLUCOSE 4-EPIMERASE"/>
    <property type="match status" value="1"/>
</dbReference>
<dbReference type="NCBIfam" id="TIGR01179">
    <property type="entry name" value="galE"/>
    <property type="match status" value="1"/>
</dbReference>
<comment type="catalytic activity">
    <reaction evidence="1">
        <text>UDP-alpha-D-glucose = UDP-alpha-D-galactose</text>
        <dbReference type="Rhea" id="RHEA:22168"/>
        <dbReference type="ChEBI" id="CHEBI:58885"/>
        <dbReference type="ChEBI" id="CHEBI:66914"/>
        <dbReference type="EC" id="5.1.3.2"/>
    </reaction>
</comment>
<comment type="caution">
    <text evidence="13">The sequence shown here is derived from an EMBL/GenBank/DDBJ whole genome shotgun (WGS) entry which is preliminary data.</text>
</comment>
<dbReference type="AlphaFoldDB" id="A0A2I1I7D5"/>
<proteinExistence type="inferred from homology"/>
<evidence type="ECO:0000256" key="3">
    <source>
        <dbReference type="ARBA" id="ARBA00004947"/>
    </source>
</evidence>
<dbReference type="InterPro" id="IPR036291">
    <property type="entry name" value="NAD(P)-bd_dom_sf"/>
</dbReference>
<dbReference type="PANTHER" id="PTHR43725:SF53">
    <property type="entry name" value="UDP-ARABINOSE 4-EPIMERASE 1"/>
    <property type="match status" value="1"/>
</dbReference>
<keyword evidence="9" id="KW-0119">Carbohydrate metabolism</keyword>
<organism evidence="13 14">
    <name type="scientific">Schaalia turicensis</name>
    <dbReference type="NCBI Taxonomy" id="131111"/>
    <lineage>
        <taxon>Bacteria</taxon>
        <taxon>Bacillati</taxon>
        <taxon>Actinomycetota</taxon>
        <taxon>Actinomycetes</taxon>
        <taxon>Actinomycetales</taxon>
        <taxon>Actinomycetaceae</taxon>
        <taxon>Schaalia</taxon>
    </lineage>
</organism>
<evidence type="ECO:0000256" key="7">
    <source>
        <dbReference type="ARBA" id="ARBA00023027"/>
    </source>
</evidence>
<evidence type="ECO:0000313" key="14">
    <source>
        <dbReference type="Proteomes" id="UP000234545"/>
    </source>
</evidence>
<dbReference type="EC" id="5.1.3.2" evidence="5"/>
<evidence type="ECO:0000256" key="8">
    <source>
        <dbReference type="ARBA" id="ARBA00023235"/>
    </source>
</evidence>
<evidence type="ECO:0000256" key="4">
    <source>
        <dbReference type="ARBA" id="ARBA00007637"/>
    </source>
</evidence>
<evidence type="ECO:0000256" key="2">
    <source>
        <dbReference type="ARBA" id="ARBA00001911"/>
    </source>
</evidence>
<dbReference type="InterPro" id="IPR001509">
    <property type="entry name" value="Epimerase_deHydtase"/>
</dbReference>
<dbReference type="GO" id="GO:0033499">
    <property type="term" value="P:galactose catabolic process via UDP-galactose, Leloir pathway"/>
    <property type="evidence" value="ECO:0007669"/>
    <property type="project" value="TreeGrafter"/>
</dbReference>
<dbReference type="EMBL" id="PKKJ01000001">
    <property type="protein sequence ID" value="PKY67049.1"/>
    <property type="molecule type" value="Genomic_DNA"/>
</dbReference>
<keyword evidence="7" id="KW-0520">NAD</keyword>
<dbReference type="SUPFAM" id="SSF51735">
    <property type="entry name" value="NAD(P)-binding Rossmann-fold domains"/>
    <property type="match status" value="1"/>
</dbReference>
<accession>A0A2I1I7D5</accession>
<protein>
    <recommendedName>
        <fullName evidence="6">UDP-glucose 4-epimerase</fullName>
        <ecNumber evidence="5">5.1.3.2</ecNumber>
    </recommendedName>
    <alternativeName>
        <fullName evidence="11">Galactowaldenase</fullName>
    </alternativeName>
    <alternativeName>
        <fullName evidence="10">UDP-galactose 4-epimerase</fullName>
    </alternativeName>
</protein>
<comment type="pathway">
    <text evidence="3">Carbohydrate metabolism; galactose metabolism.</text>
</comment>
<sequence length="333" mass="36561">MSKLVTGGAGYIGSHVVRLLLERGEKVIVVDDLSTGIASRVEGAKLITLDIATDSASTDLANVMLDEDVTAVVHCAARKQVGESVRRPMWYYQQNIGGLANVLRAMNDAGIDQIIFSSSASVYGMPDVNIISEDTECHPINPYGETKLIGEWMMHDCEAAWGLKWIGLRYFNVAGAGWDDLADLAILNVVPMVLDRVERDGPARIFGSDYDTPDGTCVRDYIHVRDLAEAHIVALDALANSRPLQHNVFNVGTGRGTSVREIIDGLRRVTGWDFEVVEESRRAGDPPVLVGDATRISEELGWVARHTLHDILESSFSGWQAGPRRIDVTKYMK</sequence>
<evidence type="ECO:0000256" key="6">
    <source>
        <dbReference type="ARBA" id="ARBA00018569"/>
    </source>
</evidence>
<feature type="domain" description="NAD-dependent epimerase/dehydratase" evidence="12">
    <location>
        <begin position="4"/>
        <end position="252"/>
    </location>
</feature>
<dbReference type="Pfam" id="PF01370">
    <property type="entry name" value="Epimerase"/>
    <property type="match status" value="1"/>
</dbReference>
<reference evidence="13 14" key="1">
    <citation type="submission" date="2017-12" db="EMBL/GenBank/DDBJ databases">
        <title>Phylogenetic diversity of female urinary microbiome.</title>
        <authorList>
            <person name="Thomas-White K."/>
            <person name="Wolfe A.J."/>
        </authorList>
    </citation>
    <scope>NUCLEOTIDE SEQUENCE [LARGE SCALE GENOMIC DNA]</scope>
    <source>
        <strain evidence="13 14">UMB0250</strain>
    </source>
</reference>
<comment type="similarity">
    <text evidence="4">Belongs to the NAD(P)-dependent epimerase/dehydratase family.</text>
</comment>
<dbReference type="RefSeq" id="WP_101627544.1">
    <property type="nucleotide sequence ID" value="NZ_PKKJ01000001.1"/>
</dbReference>
<evidence type="ECO:0000256" key="11">
    <source>
        <dbReference type="ARBA" id="ARBA00033067"/>
    </source>
</evidence>
<dbReference type="Gene3D" id="3.90.25.10">
    <property type="entry name" value="UDP-galactose 4-epimerase, domain 1"/>
    <property type="match status" value="1"/>
</dbReference>
<name>A0A2I1I7D5_9ACTO</name>
<keyword evidence="8" id="KW-0413">Isomerase</keyword>
<dbReference type="GO" id="GO:0003978">
    <property type="term" value="F:UDP-glucose 4-epimerase activity"/>
    <property type="evidence" value="ECO:0007669"/>
    <property type="project" value="UniProtKB-EC"/>
</dbReference>
<dbReference type="InterPro" id="IPR005886">
    <property type="entry name" value="UDP_G4E"/>
</dbReference>
<evidence type="ECO:0000259" key="12">
    <source>
        <dbReference type="Pfam" id="PF01370"/>
    </source>
</evidence>
<evidence type="ECO:0000256" key="1">
    <source>
        <dbReference type="ARBA" id="ARBA00000083"/>
    </source>
</evidence>
<gene>
    <name evidence="13" type="primary">galE</name>
    <name evidence="13" type="ORF">CYJ25_02090</name>
</gene>
<evidence type="ECO:0000256" key="10">
    <source>
        <dbReference type="ARBA" id="ARBA00031367"/>
    </source>
</evidence>
<dbReference type="Gene3D" id="3.40.50.720">
    <property type="entry name" value="NAD(P)-binding Rossmann-like Domain"/>
    <property type="match status" value="1"/>
</dbReference>
<evidence type="ECO:0000256" key="5">
    <source>
        <dbReference type="ARBA" id="ARBA00013189"/>
    </source>
</evidence>
<dbReference type="Proteomes" id="UP000234545">
    <property type="component" value="Unassembled WGS sequence"/>
</dbReference>
<evidence type="ECO:0000313" key="13">
    <source>
        <dbReference type="EMBL" id="PKY67049.1"/>
    </source>
</evidence>